<reference evidence="3 4" key="1">
    <citation type="submission" date="2020-04" db="EMBL/GenBank/DDBJ databases">
        <title>Perkinsus olseni comparative genomics.</title>
        <authorList>
            <person name="Bogema D.R."/>
        </authorList>
    </citation>
    <scope>NUCLEOTIDE SEQUENCE [LARGE SCALE GENOMIC DNA]</scope>
    <source>
        <strain evidence="3">ATCC PRA-205</strain>
    </source>
</reference>
<feature type="compositionally biased region" description="Low complexity" evidence="1">
    <location>
        <begin position="132"/>
        <end position="141"/>
    </location>
</feature>
<gene>
    <name evidence="3" type="ORF">FOZ62_000620</name>
</gene>
<name>A0A7J6R0T6_PEROL</name>
<evidence type="ECO:0000313" key="3">
    <source>
        <dbReference type="EMBL" id="KAF4713506.1"/>
    </source>
</evidence>
<comment type="caution">
    <text evidence="3">The sequence shown here is derived from an EMBL/GenBank/DDBJ whole genome shotgun (WGS) entry which is preliminary data.</text>
</comment>
<sequence length="418" mass="45004">MICEPSGRVRMNLSGNSGMGTAGSGDVLSGLIPAMYAAYGHEVDSLGDAVAAAVFLHGVAGDIAAINLGGEDGVTASDIMDAVPEAVSYVRGDSAFGKYSSKLEPRYSIFLAKRRLVLSMGGTASPGSWCLSMSSSSSASSRPTETPLQMPFPDIRDSVDGVEQPRDQPPPLAAIVPVPEEALPVLAEPPPSLVAVEKRIKEVTEEIARLEKEGSLSSEIPEEYLAMAKVEITKPPPMKSLSESDLQIPRAKKAQPDEKVLARKALLSRIEKELVESLRCMAGCCPSIRQREEEIKRGIDLRARFVSRSRVWDIQVPRAVRDEHWIEPGPTNRIRRSVATLCSESSLASSPLRPRPFQVALLDEPVRVVRSGLNCAVLQGRDGDSSGGAVYATVVTKRDLTEGYKKSLVRALSPYGIQ</sequence>
<dbReference type="InterPro" id="IPR000631">
    <property type="entry name" value="CARKD"/>
</dbReference>
<dbReference type="Gene3D" id="3.40.1190.20">
    <property type="match status" value="1"/>
</dbReference>
<dbReference type="PROSITE" id="PS01050">
    <property type="entry name" value="YJEF_C_2"/>
    <property type="match status" value="1"/>
</dbReference>
<dbReference type="GO" id="GO:0016836">
    <property type="term" value="F:hydro-lyase activity"/>
    <property type="evidence" value="ECO:0007669"/>
    <property type="project" value="InterPro"/>
</dbReference>
<organism evidence="3 4">
    <name type="scientific">Perkinsus olseni</name>
    <name type="common">Perkinsus atlanticus</name>
    <dbReference type="NCBI Taxonomy" id="32597"/>
    <lineage>
        <taxon>Eukaryota</taxon>
        <taxon>Sar</taxon>
        <taxon>Alveolata</taxon>
        <taxon>Perkinsozoa</taxon>
        <taxon>Perkinsea</taxon>
        <taxon>Perkinsida</taxon>
        <taxon>Perkinsidae</taxon>
        <taxon>Perkinsus</taxon>
    </lineage>
</organism>
<dbReference type="AlphaFoldDB" id="A0A7J6R0T6"/>
<dbReference type="PROSITE" id="PS51383">
    <property type="entry name" value="YJEF_C_3"/>
    <property type="match status" value="1"/>
</dbReference>
<dbReference type="InterPro" id="IPR029056">
    <property type="entry name" value="Ribokinase-like"/>
</dbReference>
<feature type="non-terminal residue" evidence="3">
    <location>
        <position position="1"/>
    </location>
</feature>
<dbReference type="InterPro" id="IPR017953">
    <property type="entry name" value="Carbohydrate_kinase_pred_CS"/>
</dbReference>
<evidence type="ECO:0000256" key="1">
    <source>
        <dbReference type="SAM" id="MobiDB-lite"/>
    </source>
</evidence>
<feature type="region of interest" description="Disordered" evidence="1">
    <location>
        <begin position="132"/>
        <end position="152"/>
    </location>
</feature>
<proteinExistence type="predicted"/>
<evidence type="ECO:0000259" key="2">
    <source>
        <dbReference type="PROSITE" id="PS51383"/>
    </source>
</evidence>
<protein>
    <recommendedName>
        <fullName evidence="2">YjeF C-terminal domain-containing protein</fullName>
    </recommendedName>
</protein>
<feature type="domain" description="YjeF C-terminal" evidence="2">
    <location>
        <begin position="1"/>
        <end position="90"/>
    </location>
</feature>
<accession>A0A7J6R0T6</accession>
<dbReference type="Proteomes" id="UP000574390">
    <property type="component" value="Unassembled WGS sequence"/>
</dbReference>
<dbReference type="EMBL" id="JABANM010026104">
    <property type="protein sequence ID" value="KAF4713506.1"/>
    <property type="molecule type" value="Genomic_DNA"/>
</dbReference>
<dbReference type="SUPFAM" id="SSF53613">
    <property type="entry name" value="Ribokinase-like"/>
    <property type="match status" value="1"/>
</dbReference>
<dbReference type="Pfam" id="PF01256">
    <property type="entry name" value="Carb_kinase"/>
    <property type="match status" value="1"/>
</dbReference>
<evidence type="ECO:0000313" key="4">
    <source>
        <dbReference type="Proteomes" id="UP000574390"/>
    </source>
</evidence>